<reference evidence="1" key="1">
    <citation type="submission" date="2014-09" db="EMBL/GenBank/DDBJ databases">
        <authorList>
            <person name="Aslett A.Martin."/>
        </authorList>
    </citation>
    <scope>NUCLEOTIDE SEQUENCE</scope>
    <source>
        <strain evidence="1">ED321 Heterogonic</strain>
    </source>
</reference>
<dbReference type="AlphaFoldDB" id="A0A090LN89"/>
<dbReference type="WormBase" id="SRAE_2000428600">
    <property type="protein sequence ID" value="SRP06865"/>
    <property type="gene ID" value="WBGene00264516"/>
</dbReference>
<dbReference type="Proteomes" id="UP000035682">
    <property type="component" value="Unplaced"/>
</dbReference>
<evidence type="ECO:0000313" key="3">
    <source>
        <dbReference type="WBParaSite" id="SRAE_2000428600.1"/>
    </source>
</evidence>
<dbReference type="RefSeq" id="XP_024508838.1">
    <property type="nucleotide sequence ID" value="XM_024643137.1"/>
</dbReference>
<evidence type="ECO:0000313" key="1">
    <source>
        <dbReference type="EMBL" id="CEF69639.1"/>
    </source>
</evidence>
<gene>
    <name evidence="1 3 4" type="ORF">SRAE_2000428600</name>
</gene>
<reference evidence="2" key="2">
    <citation type="submission" date="2014-09" db="EMBL/GenBank/DDBJ databases">
        <authorList>
            <person name="Martin A.A."/>
        </authorList>
    </citation>
    <scope>NUCLEOTIDE SEQUENCE</scope>
    <source>
        <strain evidence="2">ED321</strain>
    </source>
</reference>
<evidence type="ECO:0000313" key="4">
    <source>
        <dbReference type="WormBase" id="SRAE_2000428600"/>
    </source>
</evidence>
<dbReference type="WBParaSite" id="SRAE_2000428600.1">
    <property type="protein sequence ID" value="SRAE_2000428600.1"/>
    <property type="gene ID" value="WBGene00264516"/>
</dbReference>
<evidence type="ECO:0000313" key="2">
    <source>
        <dbReference type="Proteomes" id="UP000035682"/>
    </source>
</evidence>
<protein>
    <submittedName>
        <fullName evidence="1 3">Uncharacterized protein</fullName>
    </submittedName>
</protein>
<organism evidence="1">
    <name type="scientific">Strongyloides ratti</name>
    <name type="common">Parasitic roundworm</name>
    <dbReference type="NCBI Taxonomy" id="34506"/>
    <lineage>
        <taxon>Eukaryota</taxon>
        <taxon>Metazoa</taxon>
        <taxon>Ecdysozoa</taxon>
        <taxon>Nematoda</taxon>
        <taxon>Chromadorea</taxon>
        <taxon>Rhabditida</taxon>
        <taxon>Tylenchina</taxon>
        <taxon>Panagrolaimomorpha</taxon>
        <taxon>Strongyloidoidea</taxon>
        <taxon>Strongyloididae</taxon>
        <taxon>Strongyloides</taxon>
    </lineage>
</organism>
<proteinExistence type="predicted"/>
<reference evidence="3" key="3">
    <citation type="submission" date="2020-12" db="UniProtKB">
        <authorList>
            <consortium name="WormBaseParasite"/>
        </authorList>
    </citation>
    <scope>IDENTIFICATION</scope>
</reference>
<sequence length="97" mass="10696">MDIKTNNCLCCAAGNETNCKCFTTSGCCKCCGGCDCEKNRICKKFRLNQCSCCNSCNCCGKKICECCKPNNLCNCDSCKCCSNIKIEEKKEKICEQC</sequence>
<dbReference type="GeneID" id="36382009"/>
<keyword evidence="2" id="KW-1185">Reference proteome</keyword>
<dbReference type="CTD" id="36382009"/>
<name>A0A090LN89_STRRB</name>
<dbReference type="EMBL" id="LN609529">
    <property type="protein sequence ID" value="CEF69639.1"/>
    <property type="molecule type" value="Genomic_DNA"/>
</dbReference>
<accession>A0A090LN89</accession>